<feature type="compositionally biased region" description="Low complexity" evidence="5">
    <location>
        <begin position="175"/>
        <end position="199"/>
    </location>
</feature>
<sequence length="294" mass="31135">MNHYADWRQSLGPGRLRREAAGWSLAALTVAATATAAATAVFRADEPGRPDALQEAVYLDLEPAPPAPAALAAPEPAPEVPQIDAPEAAEPEEMAEPEPDLSPPPPDLRPPTETVDLPDIPVPTPETFSYEPPPPPPEEEQVAEIPPDVRPVPRPERETPAERKPDPPTREVKKAAAPPSRQAAAPPAQTPGRAAATASRGQIENLTAKWGAEIRQRIQRRTRGARGMTGEVTVRLTVAQGGSLGGVAILRSSGDARLDQLALRAVQSAGRFPAAPAALTDPSYTFTLPITFAR</sequence>
<evidence type="ECO:0000259" key="6">
    <source>
        <dbReference type="PROSITE" id="PS52015"/>
    </source>
</evidence>
<evidence type="ECO:0000256" key="3">
    <source>
        <dbReference type="ARBA" id="ARBA00022989"/>
    </source>
</evidence>
<dbReference type="PROSITE" id="PS52015">
    <property type="entry name" value="TONB_CTD"/>
    <property type="match status" value="1"/>
</dbReference>
<dbReference type="Proteomes" id="UP000244060">
    <property type="component" value="Unassembled WGS sequence"/>
</dbReference>
<protein>
    <submittedName>
        <fullName evidence="7">Outer membrane transport energization protein TonB</fullName>
    </submittedName>
</protein>
<evidence type="ECO:0000313" key="7">
    <source>
        <dbReference type="EMBL" id="PTR16792.1"/>
    </source>
</evidence>
<dbReference type="RefSeq" id="WP_011909939.1">
    <property type="nucleotide sequence ID" value="NZ_CP089965.1"/>
</dbReference>
<keyword evidence="2" id="KW-0812">Transmembrane</keyword>
<gene>
    <name evidence="7" type="ORF">C8J28_11290</name>
</gene>
<keyword evidence="4" id="KW-0472">Membrane</keyword>
<organism evidence="7 8">
    <name type="scientific">Cereibacter azotoformans</name>
    <dbReference type="NCBI Taxonomy" id="43057"/>
    <lineage>
        <taxon>Bacteria</taxon>
        <taxon>Pseudomonadati</taxon>
        <taxon>Pseudomonadota</taxon>
        <taxon>Alphaproteobacteria</taxon>
        <taxon>Rhodobacterales</taxon>
        <taxon>Paracoccaceae</taxon>
        <taxon>Cereibacter</taxon>
    </lineage>
</organism>
<dbReference type="PRINTS" id="PR01217">
    <property type="entry name" value="PRICHEXTENSN"/>
</dbReference>
<dbReference type="GO" id="GO:0016020">
    <property type="term" value="C:membrane"/>
    <property type="evidence" value="ECO:0007669"/>
    <property type="project" value="UniProtKB-SubCell"/>
</dbReference>
<evidence type="ECO:0000256" key="2">
    <source>
        <dbReference type="ARBA" id="ARBA00022692"/>
    </source>
</evidence>
<evidence type="ECO:0000256" key="1">
    <source>
        <dbReference type="ARBA" id="ARBA00004167"/>
    </source>
</evidence>
<evidence type="ECO:0000256" key="4">
    <source>
        <dbReference type="ARBA" id="ARBA00023136"/>
    </source>
</evidence>
<feature type="domain" description="TonB C-terminal" evidence="6">
    <location>
        <begin position="204"/>
        <end position="294"/>
    </location>
</feature>
<proteinExistence type="predicted"/>
<feature type="compositionally biased region" description="Basic and acidic residues" evidence="5">
    <location>
        <begin position="151"/>
        <end position="174"/>
    </location>
</feature>
<keyword evidence="8" id="KW-1185">Reference proteome</keyword>
<evidence type="ECO:0000256" key="5">
    <source>
        <dbReference type="SAM" id="MobiDB-lite"/>
    </source>
</evidence>
<feature type="compositionally biased region" description="Acidic residues" evidence="5">
    <location>
        <begin position="87"/>
        <end position="99"/>
    </location>
</feature>
<dbReference type="OrthoDB" id="7722272at2"/>
<reference evidence="7 8" key="1">
    <citation type="submission" date="2018-04" db="EMBL/GenBank/DDBJ databases">
        <title>Genomic Encyclopedia of Type Strains, Phase III (KMG-III): the genomes of soil and plant-associated and newly described type strains.</title>
        <authorList>
            <person name="Whitman W."/>
        </authorList>
    </citation>
    <scope>NUCLEOTIDE SEQUENCE [LARGE SCALE GENOMIC DNA]</scope>
    <source>
        <strain evidence="7 8">KA25</strain>
    </source>
</reference>
<dbReference type="Gene3D" id="3.30.1150.10">
    <property type="match status" value="1"/>
</dbReference>
<dbReference type="Pfam" id="PF13103">
    <property type="entry name" value="TonB_2"/>
    <property type="match status" value="1"/>
</dbReference>
<dbReference type="GO" id="GO:0055085">
    <property type="term" value="P:transmembrane transport"/>
    <property type="evidence" value="ECO:0007669"/>
    <property type="project" value="InterPro"/>
</dbReference>
<keyword evidence="3" id="KW-1133">Transmembrane helix</keyword>
<name>A0A2T5K305_9RHOB</name>
<dbReference type="InterPro" id="IPR006260">
    <property type="entry name" value="TonB/TolA_C"/>
</dbReference>
<feature type="region of interest" description="Disordered" evidence="5">
    <location>
        <begin position="60"/>
        <end position="203"/>
    </location>
</feature>
<dbReference type="SUPFAM" id="SSF74653">
    <property type="entry name" value="TolA/TonB C-terminal domain"/>
    <property type="match status" value="1"/>
</dbReference>
<dbReference type="AlphaFoldDB" id="A0A2T5K305"/>
<accession>A0A2T5K305</accession>
<evidence type="ECO:0000313" key="8">
    <source>
        <dbReference type="Proteomes" id="UP000244060"/>
    </source>
</evidence>
<comment type="caution">
    <text evidence="7">The sequence shown here is derived from an EMBL/GenBank/DDBJ whole genome shotgun (WGS) entry which is preliminary data.</text>
</comment>
<dbReference type="EMBL" id="QAOT01000012">
    <property type="protein sequence ID" value="PTR16792.1"/>
    <property type="molecule type" value="Genomic_DNA"/>
</dbReference>
<feature type="compositionally biased region" description="Pro residues" evidence="5">
    <location>
        <begin position="100"/>
        <end position="109"/>
    </location>
</feature>
<dbReference type="InterPro" id="IPR037682">
    <property type="entry name" value="TonB_C"/>
</dbReference>
<comment type="subcellular location">
    <subcellularLocation>
        <location evidence="1">Membrane</location>
        <topology evidence="1">Single-pass membrane protein</topology>
    </subcellularLocation>
</comment>
<dbReference type="NCBIfam" id="TIGR01352">
    <property type="entry name" value="tonB_Cterm"/>
    <property type="match status" value="1"/>
</dbReference>